<evidence type="ECO:0000313" key="4">
    <source>
        <dbReference type="EMBL" id="PYH83876.1"/>
    </source>
</evidence>
<dbReference type="InterPro" id="IPR021895">
    <property type="entry name" value="Bud3_N"/>
</dbReference>
<feature type="coiled-coil region" evidence="1">
    <location>
        <begin position="1472"/>
        <end position="1544"/>
    </location>
</feature>
<proteinExistence type="predicted"/>
<dbReference type="Pfam" id="PF00621">
    <property type="entry name" value="RhoGEF"/>
    <property type="match status" value="1"/>
</dbReference>
<dbReference type="InterPro" id="IPR051492">
    <property type="entry name" value="Dynamin-Rho_GEF"/>
</dbReference>
<dbReference type="GO" id="GO:0032955">
    <property type="term" value="P:regulation of division septum assembly"/>
    <property type="evidence" value="ECO:0007669"/>
    <property type="project" value="TreeGrafter"/>
</dbReference>
<dbReference type="RefSeq" id="XP_025494076.1">
    <property type="nucleotide sequence ID" value="XM_025637348.1"/>
</dbReference>
<reference evidence="4 5" key="1">
    <citation type="submission" date="2016-12" db="EMBL/GenBank/DDBJ databases">
        <title>The genomes of Aspergillus section Nigri reveals drivers in fungal speciation.</title>
        <authorList>
            <consortium name="DOE Joint Genome Institute"/>
            <person name="Vesth T.C."/>
            <person name="Nybo J."/>
            <person name="Theobald S."/>
            <person name="Brandl J."/>
            <person name="Frisvad J.C."/>
            <person name="Nielsen K.F."/>
            <person name="Lyhne E.K."/>
            <person name="Kogle M.E."/>
            <person name="Kuo A."/>
            <person name="Riley R."/>
            <person name="Clum A."/>
            <person name="Nolan M."/>
            <person name="Lipzen A."/>
            <person name="Salamov A."/>
            <person name="Henrissat B."/>
            <person name="Wiebenga A."/>
            <person name="De Vries R.P."/>
            <person name="Grigoriev I.V."/>
            <person name="Mortensen U.H."/>
            <person name="Andersen M.R."/>
            <person name="Baker S.E."/>
        </authorList>
    </citation>
    <scope>NUCLEOTIDE SEQUENCE [LARGE SCALE GENOMIC DNA]</scope>
    <source>
        <strain evidence="4 5">CBS 121591</strain>
    </source>
</reference>
<feature type="compositionally biased region" description="Polar residues" evidence="2">
    <location>
        <begin position="1202"/>
        <end position="1227"/>
    </location>
</feature>
<dbReference type="EMBL" id="KZ821687">
    <property type="protein sequence ID" value="PYH83876.1"/>
    <property type="molecule type" value="Genomic_DNA"/>
</dbReference>
<feature type="region of interest" description="Disordered" evidence="2">
    <location>
        <begin position="1091"/>
        <end position="1355"/>
    </location>
</feature>
<feature type="compositionally biased region" description="Polar residues" evidence="2">
    <location>
        <begin position="1164"/>
        <end position="1183"/>
    </location>
</feature>
<dbReference type="Pfam" id="PF12015">
    <property type="entry name" value="Bud3_N"/>
    <property type="match status" value="1"/>
</dbReference>
<evidence type="ECO:0000259" key="3">
    <source>
        <dbReference type="PROSITE" id="PS50010"/>
    </source>
</evidence>
<dbReference type="InterPro" id="IPR000219">
    <property type="entry name" value="DH_dom"/>
</dbReference>
<dbReference type="GeneID" id="37140089"/>
<dbReference type="GO" id="GO:0005737">
    <property type="term" value="C:cytoplasm"/>
    <property type="evidence" value="ECO:0007669"/>
    <property type="project" value="TreeGrafter"/>
</dbReference>
<name>A0A319CDH7_9EURO</name>
<dbReference type="OrthoDB" id="4066896at2759"/>
<feature type="region of interest" description="Disordered" evidence="2">
    <location>
        <begin position="820"/>
        <end position="847"/>
    </location>
</feature>
<feature type="compositionally biased region" description="Polar residues" evidence="2">
    <location>
        <begin position="1345"/>
        <end position="1355"/>
    </location>
</feature>
<dbReference type="SMART" id="SM00325">
    <property type="entry name" value="RhoGEF"/>
    <property type="match status" value="1"/>
</dbReference>
<gene>
    <name evidence="4" type="ORF">BO82DRAFT_372995</name>
</gene>
<dbReference type="PROSITE" id="PS50010">
    <property type="entry name" value="DH_2"/>
    <property type="match status" value="1"/>
</dbReference>
<dbReference type="VEuPathDB" id="FungiDB:BO82DRAFT_372995"/>
<dbReference type="Pfam" id="PF25351">
    <property type="entry name" value="PH_BUD3_C"/>
    <property type="match status" value="1"/>
</dbReference>
<dbReference type="PANTHER" id="PTHR22834">
    <property type="entry name" value="NUCLEAR FUSION PROTEIN FUS2"/>
    <property type="match status" value="1"/>
</dbReference>
<organism evidence="4 5">
    <name type="scientific">Aspergillus uvarum CBS 121591</name>
    <dbReference type="NCBI Taxonomy" id="1448315"/>
    <lineage>
        <taxon>Eukaryota</taxon>
        <taxon>Fungi</taxon>
        <taxon>Dikarya</taxon>
        <taxon>Ascomycota</taxon>
        <taxon>Pezizomycotina</taxon>
        <taxon>Eurotiomycetes</taxon>
        <taxon>Eurotiomycetidae</taxon>
        <taxon>Eurotiales</taxon>
        <taxon>Aspergillaceae</taxon>
        <taxon>Aspergillus</taxon>
        <taxon>Aspergillus subgen. Circumdati</taxon>
    </lineage>
</organism>
<keyword evidence="5" id="KW-1185">Reference proteome</keyword>
<feature type="compositionally biased region" description="Polar residues" evidence="2">
    <location>
        <begin position="1100"/>
        <end position="1114"/>
    </location>
</feature>
<feature type="compositionally biased region" description="Polar residues" evidence="2">
    <location>
        <begin position="1236"/>
        <end position="1260"/>
    </location>
</feature>
<dbReference type="Proteomes" id="UP000248340">
    <property type="component" value="Unassembled WGS sequence"/>
</dbReference>
<dbReference type="GO" id="GO:0005085">
    <property type="term" value="F:guanyl-nucleotide exchange factor activity"/>
    <property type="evidence" value="ECO:0007669"/>
    <property type="project" value="InterPro"/>
</dbReference>
<feature type="domain" description="DH" evidence="3">
    <location>
        <begin position="246"/>
        <end position="464"/>
    </location>
</feature>
<keyword evidence="1" id="KW-0175">Coiled coil</keyword>
<dbReference type="Gene3D" id="1.20.900.10">
    <property type="entry name" value="Dbl homology (DH) domain"/>
    <property type="match status" value="1"/>
</dbReference>
<dbReference type="PANTHER" id="PTHR22834:SF21">
    <property type="entry name" value="GUANYL NUCLEOTIDE EXCHANGE FACTOR, PUTATIVE (AFU_ORTHOLOGUE AFUA_5G11890)-RELATED"/>
    <property type="match status" value="1"/>
</dbReference>
<accession>A0A319CDH7</accession>
<protein>
    <submittedName>
        <fullName evidence="4">Rho guanyl nucleotide exchange factor</fullName>
    </submittedName>
</protein>
<evidence type="ECO:0000313" key="5">
    <source>
        <dbReference type="Proteomes" id="UP000248340"/>
    </source>
</evidence>
<feature type="compositionally biased region" description="Low complexity" evidence="2">
    <location>
        <begin position="1261"/>
        <end position="1279"/>
    </location>
</feature>
<sequence>MATVTNAPADLPLEQLSLYHASDPYIASVFVFYGPVATANATVSSSRIQAHIVTPAGFQSYPRITVSPAAPLYAAVNHLPREKQGDEVSRGLAVSMLKYFAELSDPAKECLQAMARAGKPGVKAPKLFDEMHAADLANRMTKVDHASELVRDIRGAFQERKVPWVDIDVVLPAGTIQVPEPDNDDNVYDGNADFYDGPDLRYGPYTALIQTLGAPMFLPTSRLKRAPSQPTNVSKSKIFSASQKQALRLTMCELVDTEERYVNKLYTLVCQVAEEYRMKAQLRLSSSTSPDEADLATLFPPCLNEILQVNMGFLSVIRQVLEETEKDAIADMTEDTELSSSMSQRTSSREDKDTIGAVAFADALLDWFPQFSEPYADYMRAHTGFTQTLNSFMKDKNSSFSKRVYETGEQKLRSLLMEPVQRLPRYSLLIDTMTSSLPLVHPAVRPLLKARDVIKDICSLDDASTTNHDQSFRRLKELVDGWPSTILPAGRLITAVDFNELSPPYHLDLAEEPSPGIMLIYKNCLVLLSKAMGGRTTARGLLADLDNAASATPAATNIPLVPELRVVQVYDLHNVRCMQSNCGRILFLAPMSVKSRPNQNTTVDLLALEPVSMYEGRASRIIEEIVKAKIEGRFSESERENGKWTLRSPSGTVANLGVLACVFEEEETAAKRPSASKIRMVFNTPRAVCSQTLSNSDLEVIVSVSASSEDQFRVDIDSVVGHASSDLVTADSFVAVLSKRLSNVLLPLHGPQNRTMTESIVHSNFEILRYLAGHLMANFKVPRGFRPPSASKLLSSLLGSHQPKDNNAGSIKMPSSAALLGEFPRMPPPRGNIPRSNTLPSAFPGKEESPVKISVVGAPPSRGQESPFSALEQTFAAFALALQSRSGNIVGRSLRGRDNVDRSSVNELYNILLEDPGKIQAAAEVSVDTLFVAFETFMANAWREHMGPVIDSSSLNSLQSQFDSMFPRDFEESFRRFLADMSPQNRRALASMIRLLAELLDASGNDGDRGALTAAFAEVLTVEGDPMQYISLLDRLVDDFDNLFDEYIPGGADLEGTLNCDQTKSVSQTAGSMNSNASSFRKRFGFSLHRDNSKSETESKVSSILRTLSKSKGSGDSEPGTPRGSLLLRSKSIDVDTGLVSLLRPGSRDRPGASTSQEHLRRPGSSQDEASSLSSIRGISTNGVVRIRRRRRSSLSDIRPGTASSDVSILSTSQGQRPMTPSSSLPNQPRAETMTPAGQTRPQTSNGSGSVRSTSPAKSASPTRLASPTRRSPTRPVTPSRKENIDPKLPQTDRAPRKKADATGSPPPDIKRRSRATSIPSSRVPGLKERPMQINGSDARRLQPTLGSQKTPKLRLQSPQKVSVFLSGVWYYSNNLQLRDRLNSEKKAQNIASLGLKDELELIGAELNALRLNPTPYKGDSKLHSLDEPFAPSSANAALASRVRSLETRFETFSEEMHGRTASIERDLESSLVVSERRAKKLDELYREASAENEALYDRFNTELEKIAKDVRTGNGEESLKSQLSTALEEIGRLKKENFRLKREVGGLRAQQAAVALLKASE</sequence>
<dbReference type="SUPFAM" id="SSF48065">
    <property type="entry name" value="DBL homology domain (DH-domain)"/>
    <property type="match status" value="1"/>
</dbReference>
<dbReference type="STRING" id="1448315.A0A319CDH7"/>
<evidence type="ECO:0000256" key="2">
    <source>
        <dbReference type="SAM" id="MobiDB-lite"/>
    </source>
</evidence>
<dbReference type="InterPro" id="IPR035899">
    <property type="entry name" value="DBL_dom_sf"/>
</dbReference>
<dbReference type="InterPro" id="IPR057454">
    <property type="entry name" value="Bud3_C"/>
</dbReference>
<dbReference type="GO" id="GO:0031991">
    <property type="term" value="P:regulation of actomyosin contractile ring contraction"/>
    <property type="evidence" value="ECO:0007669"/>
    <property type="project" value="TreeGrafter"/>
</dbReference>
<evidence type="ECO:0000256" key="1">
    <source>
        <dbReference type="SAM" id="Coils"/>
    </source>
</evidence>